<comment type="subunit">
    <text evidence="2">Monomer.</text>
</comment>
<dbReference type="PANTHER" id="PTHR30524">
    <property type="entry name" value="MANNITOL-1-PHOSPHATE 5-DEHYDROGENASE"/>
    <property type="match status" value="1"/>
</dbReference>
<dbReference type="SUPFAM" id="SSF48179">
    <property type="entry name" value="6-phosphogluconate dehydrogenase C-terminal domain-like"/>
    <property type="match status" value="1"/>
</dbReference>
<dbReference type="InterPro" id="IPR013328">
    <property type="entry name" value="6PGD_dom2"/>
</dbReference>
<feature type="domain" description="Mannitol dehydrogenase N-terminal" evidence="8">
    <location>
        <begin position="4"/>
        <end position="189"/>
    </location>
</feature>
<dbReference type="Gene3D" id="1.10.1040.10">
    <property type="entry name" value="N-(1-d-carboxylethyl)-l-norvaline Dehydrogenase, domain 2"/>
    <property type="match status" value="1"/>
</dbReference>
<evidence type="ECO:0000259" key="8">
    <source>
        <dbReference type="Pfam" id="PF01232"/>
    </source>
</evidence>
<gene>
    <name evidence="10" type="ORF">N7463_005314</name>
</gene>
<evidence type="ECO:0000313" key="11">
    <source>
        <dbReference type="Proteomes" id="UP001149954"/>
    </source>
</evidence>
<dbReference type="Proteomes" id="UP001149954">
    <property type="component" value="Unassembled WGS sequence"/>
</dbReference>
<protein>
    <recommendedName>
        <fullName evidence="4">Mannitol-1-phosphate 5-dehydrogenase</fullName>
        <ecNumber evidence="3">1.1.1.17</ecNumber>
    </recommendedName>
</protein>
<dbReference type="PRINTS" id="PR00084">
    <property type="entry name" value="MTLDHDRGNASE"/>
</dbReference>
<name>A0A9W9XTT8_9EURO</name>
<dbReference type="GO" id="GO:0019592">
    <property type="term" value="P:mannitol catabolic process"/>
    <property type="evidence" value="ECO:0007669"/>
    <property type="project" value="TreeGrafter"/>
</dbReference>
<dbReference type="Gene3D" id="3.40.50.720">
    <property type="entry name" value="NAD(P)-binding Rossmann-like Domain"/>
    <property type="match status" value="1"/>
</dbReference>
<evidence type="ECO:0000313" key="10">
    <source>
        <dbReference type="EMBL" id="KAJ5502440.1"/>
    </source>
</evidence>
<dbReference type="GO" id="GO:0005829">
    <property type="term" value="C:cytosol"/>
    <property type="evidence" value="ECO:0007669"/>
    <property type="project" value="TreeGrafter"/>
</dbReference>
<dbReference type="EC" id="1.1.1.17" evidence="3"/>
<evidence type="ECO:0000256" key="6">
    <source>
        <dbReference type="ARBA" id="ARBA00023027"/>
    </source>
</evidence>
<dbReference type="InterPro" id="IPR023028">
    <property type="entry name" value="Mannitol_1_phos_5_DH"/>
</dbReference>
<proteinExistence type="inferred from homology"/>
<dbReference type="PANTHER" id="PTHR30524:SF0">
    <property type="entry name" value="ALTRONATE OXIDOREDUCTASE-RELATED"/>
    <property type="match status" value="1"/>
</dbReference>
<comment type="caution">
    <text evidence="10">The sequence shown here is derived from an EMBL/GenBank/DDBJ whole genome shotgun (WGS) entry which is preliminary data.</text>
</comment>
<evidence type="ECO:0000256" key="3">
    <source>
        <dbReference type="ARBA" id="ARBA00012939"/>
    </source>
</evidence>
<dbReference type="SUPFAM" id="SSF51735">
    <property type="entry name" value="NAD(P)-binding Rossmann-fold domains"/>
    <property type="match status" value="1"/>
</dbReference>
<dbReference type="NCBIfam" id="NF002652">
    <property type="entry name" value="PRK02318.2-5"/>
    <property type="match status" value="1"/>
</dbReference>
<dbReference type="Pfam" id="PF01232">
    <property type="entry name" value="Mannitol_dh"/>
    <property type="match status" value="1"/>
</dbReference>
<keyword evidence="5" id="KW-0560">Oxidoreductase</keyword>
<dbReference type="InterPro" id="IPR000669">
    <property type="entry name" value="Mannitol_DH"/>
</dbReference>
<evidence type="ECO:0000256" key="4">
    <source>
        <dbReference type="ARBA" id="ARBA00016219"/>
    </source>
</evidence>
<dbReference type="HAMAP" id="MF_00196">
    <property type="entry name" value="Mannitol_dehydrog"/>
    <property type="match status" value="1"/>
</dbReference>
<feature type="domain" description="Mannitol dehydrogenase C-terminal" evidence="9">
    <location>
        <begin position="205"/>
        <end position="348"/>
    </location>
</feature>
<comment type="similarity">
    <text evidence="1">Belongs to the mannitol dehydrogenase family.</text>
</comment>
<dbReference type="InterPro" id="IPR013118">
    <property type="entry name" value="Mannitol_DH_C"/>
</dbReference>
<comment type="catalytic activity">
    <reaction evidence="7">
        <text>D-mannitol 1-phosphate + NAD(+) = beta-D-fructose 6-phosphate + NADH + H(+)</text>
        <dbReference type="Rhea" id="RHEA:19661"/>
        <dbReference type="ChEBI" id="CHEBI:15378"/>
        <dbReference type="ChEBI" id="CHEBI:57540"/>
        <dbReference type="ChEBI" id="CHEBI:57634"/>
        <dbReference type="ChEBI" id="CHEBI:57945"/>
        <dbReference type="ChEBI" id="CHEBI:61381"/>
        <dbReference type="EC" id="1.1.1.17"/>
    </reaction>
</comment>
<reference evidence="10" key="2">
    <citation type="journal article" date="2023" name="IMA Fungus">
        <title>Comparative genomic study of the Penicillium genus elucidates a diverse pangenome and 15 lateral gene transfer events.</title>
        <authorList>
            <person name="Petersen C."/>
            <person name="Sorensen T."/>
            <person name="Nielsen M.R."/>
            <person name="Sondergaard T.E."/>
            <person name="Sorensen J.L."/>
            <person name="Fitzpatrick D.A."/>
            <person name="Frisvad J.C."/>
            <person name="Nielsen K.L."/>
        </authorList>
    </citation>
    <scope>NUCLEOTIDE SEQUENCE</scope>
    <source>
        <strain evidence="10">IBT 29495</strain>
    </source>
</reference>
<dbReference type="AlphaFoldDB" id="A0A9W9XTT8"/>
<dbReference type="InterPro" id="IPR008927">
    <property type="entry name" value="6-PGluconate_DH-like_C_sf"/>
</dbReference>
<dbReference type="EMBL" id="JAPWDS010000003">
    <property type="protein sequence ID" value="KAJ5502440.1"/>
    <property type="molecule type" value="Genomic_DNA"/>
</dbReference>
<dbReference type="InterPro" id="IPR036291">
    <property type="entry name" value="NAD(P)-bd_dom_sf"/>
</dbReference>
<dbReference type="FunFam" id="3.40.50.720:FF:000316">
    <property type="entry name" value="Mannitol-1-phosphate 5-dehydrogenase"/>
    <property type="match status" value="1"/>
</dbReference>
<keyword evidence="6" id="KW-0520">NAD</keyword>
<keyword evidence="11" id="KW-1185">Reference proteome</keyword>
<organism evidence="10 11">
    <name type="scientific">Penicillium fimorum</name>
    <dbReference type="NCBI Taxonomy" id="1882269"/>
    <lineage>
        <taxon>Eukaryota</taxon>
        <taxon>Fungi</taxon>
        <taxon>Dikarya</taxon>
        <taxon>Ascomycota</taxon>
        <taxon>Pezizomycotina</taxon>
        <taxon>Eurotiomycetes</taxon>
        <taxon>Eurotiomycetidae</taxon>
        <taxon>Eurotiales</taxon>
        <taxon>Aspergillaceae</taxon>
        <taxon>Penicillium</taxon>
    </lineage>
</organism>
<dbReference type="OrthoDB" id="418169at2759"/>
<evidence type="ECO:0000259" key="9">
    <source>
        <dbReference type="Pfam" id="PF08125"/>
    </source>
</evidence>
<dbReference type="Pfam" id="PF08125">
    <property type="entry name" value="Mannitol_dh_C"/>
    <property type="match status" value="1"/>
</dbReference>
<sequence length="388" mass="42884">MEKKAIHFGGGNIGRGFVAEFLHVAGYEVVFVDVMDSVINSLQETKSYQVTEVSDEGESTKTITNYRAINSKTHESDVIKEISTASIVTCAVGPNILKFIAPVIAKGIDARTDAIPLAVIACENAIGATDTLHHFINNNTAQDRLDSMPDRARFANSAIDRIVPGQAPEGGLNVRIEKFYEWVVESTPFGEFGHPEVPAIHWVSNLEPYIERKLFTVNTGHATAAYYGYNAGKKTIAEALKDPRIRGIVRDVLQETASLIVDKHEISAAEQQEYVETIITRISNPYLEDTVERVGRAPMRKVSRKERFIGPASQLAERGGKFESLMGSFEMALRFQNVEGDEESVKMAEILKENSPADAAARLTGLERDHPLFPHVVKVIDRVQSDTK</sequence>
<evidence type="ECO:0000256" key="1">
    <source>
        <dbReference type="ARBA" id="ARBA00006541"/>
    </source>
</evidence>
<dbReference type="InterPro" id="IPR013131">
    <property type="entry name" value="Mannitol_DH_N"/>
</dbReference>
<evidence type="ECO:0000256" key="7">
    <source>
        <dbReference type="ARBA" id="ARBA00048615"/>
    </source>
</evidence>
<reference evidence="10" key="1">
    <citation type="submission" date="2022-12" db="EMBL/GenBank/DDBJ databases">
        <authorList>
            <person name="Petersen C."/>
        </authorList>
    </citation>
    <scope>NUCLEOTIDE SEQUENCE</scope>
    <source>
        <strain evidence="10">IBT 29495</strain>
    </source>
</reference>
<dbReference type="GO" id="GO:0008926">
    <property type="term" value="F:mannitol-1-phosphate 5-dehydrogenase activity"/>
    <property type="evidence" value="ECO:0007669"/>
    <property type="project" value="UniProtKB-EC"/>
</dbReference>
<evidence type="ECO:0000256" key="2">
    <source>
        <dbReference type="ARBA" id="ARBA00011245"/>
    </source>
</evidence>
<accession>A0A9W9XTT8</accession>
<evidence type="ECO:0000256" key="5">
    <source>
        <dbReference type="ARBA" id="ARBA00023002"/>
    </source>
</evidence>